<evidence type="ECO:0000256" key="2">
    <source>
        <dbReference type="HAMAP-Rule" id="MF_00634"/>
    </source>
</evidence>
<dbReference type="InterPro" id="IPR003746">
    <property type="entry name" value="DUF167"/>
</dbReference>
<dbReference type="Gene3D" id="3.30.1200.10">
    <property type="entry name" value="YggU-like"/>
    <property type="match status" value="1"/>
</dbReference>
<dbReference type="SUPFAM" id="SSF69786">
    <property type="entry name" value="YggU-like"/>
    <property type="match status" value="1"/>
</dbReference>
<comment type="similarity">
    <text evidence="1 2">Belongs to the UPF0235 family.</text>
</comment>
<reference evidence="4" key="1">
    <citation type="journal article" date="2019" name="Int. J. Syst. Evol. Microbiol.">
        <title>The Global Catalogue of Microorganisms (GCM) 10K type strain sequencing project: providing services to taxonomists for standard genome sequencing and annotation.</title>
        <authorList>
            <consortium name="The Broad Institute Genomics Platform"/>
            <consortium name="The Broad Institute Genome Sequencing Center for Infectious Disease"/>
            <person name="Wu L."/>
            <person name="Ma J."/>
        </authorList>
    </citation>
    <scope>NUCLEOTIDE SEQUENCE [LARGE SCALE GENOMIC DNA]</scope>
    <source>
        <strain evidence="4">CGMCC 4.7132</strain>
    </source>
</reference>
<organism evidence="3 4">
    <name type="scientific">Sphaerisporangium dianthi</name>
    <dbReference type="NCBI Taxonomy" id="1436120"/>
    <lineage>
        <taxon>Bacteria</taxon>
        <taxon>Bacillati</taxon>
        <taxon>Actinomycetota</taxon>
        <taxon>Actinomycetes</taxon>
        <taxon>Streptosporangiales</taxon>
        <taxon>Streptosporangiaceae</taxon>
        <taxon>Sphaerisporangium</taxon>
    </lineage>
</organism>
<dbReference type="HAMAP" id="MF_00634">
    <property type="entry name" value="UPF0235"/>
    <property type="match status" value="1"/>
</dbReference>
<dbReference type="Proteomes" id="UP001596004">
    <property type="component" value="Unassembled WGS sequence"/>
</dbReference>
<dbReference type="SMART" id="SM01152">
    <property type="entry name" value="DUF167"/>
    <property type="match status" value="1"/>
</dbReference>
<evidence type="ECO:0000313" key="4">
    <source>
        <dbReference type="Proteomes" id="UP001596004"/>
    </source>
</evidence>
<comment type="caution">
    <text evidence="3">The sequence shown here is derived from an EMBL/GenBank/DDBJ whole genome shotgun (WGS) entry which is preliminary data.</text>
</comment>
<evidence type="ECO:0000256" key="1">
    <source>
        <dbReference type="ARBA" id="ARBA00010364"/>
    </source>
</evidence>
<gene>
    <name evidence="3" type="ORF">ACFO60_37530</name>
</gene>
<dbReference type="NCBIfam" id="TIGR00251">
    <property type="entry name" value="DUF167 family protein"/>
    <property type="match status" value="1"/>
</dbReference>
<accession>A0ABV9CTS4</accession>
<dbReference type="PANTHER" id="PTHR13420:SF7">
    <property type="entry name" value="UPF0235 PROTEIN C15ORF40"/>
    <property type="match status" value="1"/>
</dbReference>
<dbReference type="EMBL" id="JBHSFP010000047">
    <property type="protein sequence ID" value="MFC4536504.1"/>
    <property type="molecule type" value="Genomic_DNA"/>
</dbReference>
<name>A0ABV9CTS4_9ACTN</name>
<protein>
    <recommendedName>
        <fullName evidence="2">UPF0235 protein ACFO60_37530</fullName>
    </recommendedName>
</protein>
<dbReference type="InterPro" id="IPR036591">
    <property type="entry name" value="YggU-like_sf"/>
</dbReference>
<keyword evidence="4" id="KW-1185">Reference proteome</keyword>
<dbReference type="Pfam" id="PF02594">
    <property type="entry name" value="DUF167"/>
    <property type="match status" value="1"/>
</dbReference>
<evidence type="ECO:0000313" key="3">
    <source>
        <dbReference type="EMBL" id="MFC4536504.1"/>
    </source>
</evidence>
<proteinExistence type="inferred from homology"/>
<dbReference type="RefSeq" id="WP_380851079.1">
    <property type="nucleotide sequence ID" value="NZ_JBHSFP010000047.1"/>
</dbReference>
<sequence>MRLVIRVRPGAAREAVGGVYGDEAIVVKVNAPAVDGRATEAALRAVAVAFGVRRSDIRLVSGATSRDKVVEITGNDQELTERAVALRMA</sequence>
<dbReference type="PANTHER" id="PTHR13420">
    <property type="entry name" value="UPF0235 PROTEIN C15ORF40"/>
    <property type="match status" value="1"/>
</dbReference>